<dbReference type="InterPro" id="IPR052825">
    <property type="entry name" value="CCD-Prefoldin_beta-like"/>
</dbReference>
<name>A0ABD0NAP8_CIRMR</name>
<accession>A0ABD0NAP8</accession>
<dbReference type="Pfam" id="PF15742">
    <property type="entry name" value="DUF4686"/>
    <property type="match status" value="1"/>
</dbReference>
<evidence type="ECO:0000313" key="3">
    <source>
        <dbReference type="Proteomes" id="UP001529510"/>
    </source>
</evidence>
<dbReference type="PANTHER" id="PTHR34479:SF1">
    <property type="entry name" value="COILED-COIL DOMAIN-CONTAINING PROTEIN 30"/>
    <property type="match status" value="1"/>
</dbReference>
<sequence length="61" mass="6781">AKVVQLEGSAAGQVAELERLQQKVRDLELKMARSAQNRQSNSSLMEELNSERARVIAADKK</sequence>
<comment type="caution">
    <text evidence="2">The sequence shown here is derived from an EMBL/GenBank/DDBJ whole genome shotgun (WGS) entry which is preliminary data.</text>
</comment>
<dbReference type="PANTHER" id="PTHR34479">
    <property type="entry name" value="COILED-COIL DOMAIN-CONTAINING PROTEIN 30"/>
    <property type="match status" value="1"/>
</dbReference>
<gene>
    <name evidence="2" type="ORF">M9458_046446</name>
</gene>
<evidence type="ECO:0000313" key="2">
    <source>
        <dbReference type="EMBL" id="KAL0158370.1"/>
    </source>
</evidence>
<dbReference type="InterPro" id="IPR031476">
    <property type="entry name" value="DUF4686"/>
</dbReference>
<dbReference type="AlphaFoldDB" id="A0ABD0NAP8"/>
<feature type="coiled-coil region" evidence="1">
    <location>
        <begin position="3"/>
        <end position="37"/>
    </location>
</feature>
<organism evidence="2 3">
    <name type="scientific">Cirrhinus mrigala</name>
    <name type="common">Mrigala</name>
    <dbReference type="NCBI Taxonomy" id="683832"/>
    <lineage>
        <taxon>Eukaryota</taxon>
        <taxon>Metazoa</taxon>
        <taxon>Chordata</taxon>
        <taxon>Craniata</taxon>
        <taxon>Vertebrata</taxon>
        <taxon>Euteleostomi</taxon>
        <taxon>Actinopterygii</taxon>
        <taxon>Neopterygii</taxon>
        <taxon>Teleostei</taxon>
        <taxon>Ostariophysi</taxon>
        <taxon>Cypriniformes</taxon>
        <taxon>Cyprinidae</taxon>
        <taxon>Labeoninae</taxon>
        <taxon>Labeonini</taxon>
        <taxon>Cirrhinus</taxon>
    </lineage>
</organism>
<keyword evidence="1" id="KW-0175">Coiled coil</keyword>
<evidence type="ECO:0000256" key="1">
    <source>
        <dbReference type="SAM" id="Coils"/>
    </source>
</evidence>
<dbReference type="Proteomes" id="UP001529510">
    <property type="component" value="Unassembled WGS sequence"/>
</dbReference>
<proteinExistence type="predicted"/>
<dbReference type="EMBL" id="JAMKFB020000023">
    <property type="protein sequence ID" value="KAL0158370.1"/>
    <property type="molecule type" value="Genomic_DNA"/>
</dbReference>
<feature type="non-terminal residue" evidence="2">
    <location>
        <position position="61"/>
    </location>
</feature>
<feature type="non-terminal residue" evidence="2">
    <location>
        <position position="1"/>
    </location>
</feature>
<reference evidence="2 3" key="1">
    <citation type="submission" date="2024-05" db="EMBL/GenBank/DDBJ databases">
        <title>Genome sequencing and assembly of Indian major carp, Cirrhinus mrigala (Hamilton, 1822).</title>
        <authorList>
            <person name="Mohindra V."/>
            <person name="Chowdhury L.M."/>
            <person name="Lal K."/>
            <person name="Jena J.K."/>
        </authorList>
    </citation>
    <scope>NUCLEOTIDE SEQUENCE [LARGE SCALE GENOMIC DNA]</scope>
    <source>
        <strain evidence="2">CM1030</strain>
        <tissue evidence="2">Blood</tissue>
    </source>
</reference>
<protein>
    <submittedName>
        <fullName evidence="2">Uncharacterized protein</fullName>
    </submittedName>
</protein>
<keyword evidence="3" id="KW-1185">Reference proteome</keyword>